<keyword evidence="2" id="KW-0677">Repeat</keyword>
<protein>
    <submittedName>
        <fullName evidence="4">WD40 repeat-like protein</fullName>
    </submittedName>
</protein>
<keyword evidence="5" id="KW-1185">Reference proteome</keyword>
<dbReference type="OrthoDB" id="10262475at2759"/>
<organism evidence="4 5">
    <name type="scientific">Terfezia boudieri ATCC MYA-4762</name>
    <dbReference type="NCBI Taxonomy" id="1051890"/>
    <lineage>
        <taxon>Eukaryota</taxon>
        <taxon>Fungi</taxon>
        <taxon>Dikarya</taxon>
        <taxon>Ascomycota</taxon>
        <taxon>Pezizomycotina</taxon>
        <taxon>Pezizomycetes</taxon>
        <taxon>Pezizales</taxon>
        <taxon>Pezizaceae</taxon>
        <taxon>Terfezia</taxon>
    </lineage>
</organism>
<dbReference type="Proteomes" id="UP000267821">
    <property type="component" value="Unassembled WGS sequence"/>
</dbReference>
<evidence type="ECO:0000256" key="3">
    <source>
        <dbReference type="PROSITE-ProRule" id="PRU00221"/>
    </source>
</evidence>
<dbReference type="PANTHER" id="PTHR10971">
    <property type="entry name" value="MRNA EXPORT FACTOR AND BUB3"/>
    <property type="match status" value="1"/>
</dbReference>
<reference evidence="4 5" key="1">
    <citation type="journal article" date="2018" name="Nat. Ecol. Evol.">
        <title>Pezizomycetes genomes reveal the molecular basis of ectomycorrhizal truffle lifestyle.</title>
        <authorList>
            <person name="Murat C."/>
            <person name="Payen T."/>
            <person name="Noel B."/>
            <person name="Kuo A."/>
            <person name="Morin E."/>
            <person name="Chen J."/>
            <person name="Kohler A."/>
            <person name="Krizsan K."/>
            <person name="Balestrini R."/>
            <person name="Da Silva C."/>
            <person name="Montanini B."/>
            <person name="Hainaut M."/>
            <person name="Levati E."/>
            <person name="Barry K.W."/>
            <person name="Belfiori B."/>
            <person name="Cichocki N."/>
            <person name="Clum A."/>
            <person name="Dockter R.B."/>
            <person name="Fauchery L."/>
            <person name="Guy J."/>
            <person name="Iotti M."/>
            <person name="Le Tacon F."/>
            <person name="Lindquist E.A."/>
            <person name="Lipzen A."/>
            <person name="Malagnac F."/>
            <person name="Mello A."/>
            <person name="Molinier V."/>
            <person name="Miyauchi S."/>
            <person name="Poulain J."/>
            <person name="Riccioni C."/>
            <person name="Rubini A."/>
            <person name="Sitrit Y."/>
            <person name="Splivallo R."/>
            <person name="Traeger S."/>
            <person name="Wang M."/>
            <person name="Zifcakova L."/>
            <person name="Wipf D."/>
            <person name="Zambonelli A."/>
            <person name="Paolocci F."/>
            <person name="Nowrousian M."/>
            <person name="Ottonello S."/>
            <person name="Baldrian P."/>
            <person name="Spatafora J.W."/>
            <person name="Henrissat B."/>
            <person name="Nagy L.G."/>
            <person name="Aury J.M."/>
            <person name="Wincker P."/>
            <person name="Grigoriev I.V."/>
            <person name="Bonfante P."/>
            <person name="Martin F.M."/>
        </authorList>
    </citation>
    <scope>NUCLEOTIDE SEQUENCE [LARGE SCALE GENOMIC DNA]</scope>
    <source>
        <strain evidence="4 5">ATCC MYA-4762</strain>
    </source>
</reference>
<dbReference type="InterPro" id="IPR001680">
    <property type="entry name" value="WD40_rpt"/>
</dbReference>
<proteinExistence type="predicted"/>
<evidence type="ECO:0000256" key="2">
    <source>
        <dbReference type="ARBA" id="ARBA00022737"/>
    </source>
</evidence>
<feature type="repeat" description="WD" evidence="3">
    <location>
        <begin position="247"/>
        <end position="272"/>
    </location>
</feature>
<dbReference type="SMART" id="SM00320">
    <property type="entry name" value="WD40"/>
    <property type="match status" value="5"/>
</dbReference>
<dbReference type="EMBL" id="ML121622">
    <property type="protein sequence ID" value="RPB18564.1"/>
    <property type="molecule type" value="Genomic_DNA"/>
</dbReference>
<dbReference type="PROSITE" id="PS50082">
    <property type="entry name" value="WD_REPEATS_2"/>
    <property type="match status" value="3"/>
</dbReference>
<dbReference type="InterPro" id="IPR015943">
    <property type="entry name" value="WD40/YVTN_repeat-like_dom_sf"/>
</dbReference>
<feature type="repeat" description="WD" evidence="3">
    <location>
        <begin position="101"/>
        <end position="133"/>
    </location>
</feature>
<dbReference type="Gene3D" id="2.130.10.10">
    <property type="entry name" value="YVTN repeat-like/Quinoprotein amine dehydrogenase"/>
    <property type="match status" value="1"/>
</dbReference>
<name>A0A3N4L6N1_9PEZI</name>
<gene>
    <name evidence="4" type="ORF">L211DRAFT_843477</name>
</gene>
<keyword evidence="1 3" id="KW-0853">WD repeat</keyword>
<dbReference type="Pfam" id="PF00400">
    <property type="entry name" value="WD40"/>
    <property type="match status" value="3"/>
</dbReference>
<dbReference type="PROSITE" id="PS50294">
    <property type="entry name" value="WD_REPEATS_REGION"/>
    <property type="match status" value="1"/>
</dbReference>
<feature type="repeat" description="WD" evidence="3">
    <location>
        <begin position="9"/>
        <end position="44"/>
    </location>
</feature>
<dbReference type="AlphaFoldDB" id="A0A3N4L6N1"/>
<dbReference type="InterPro" id="IPR036322">
    <property type="entry name" value="WD40_repeat_dom_sf"/>
</dbReference>
<accession>A0A3N4L6N1</accession>
<sequence>MSASLHELLSPPTDAISSVAFSPHTPNHLIASSWDTTVRLYDINKASFGPSPSENPERVKFTHAAPVLDACWGDSNNDVFSGGLDWQVKQLNPETTIERVLGTHSAPAKSIAWNPEHKTLITGSWDKTAHLYDPRLATPLTHTLPQPHKIFSLSTISHTLVIAHASRSVYIYDLRYPIAPHQQRESSLKFMTRTVSCMPSGAGYASSSVEGRVAVEFFDPSTEFQARKYAFKCHRQVVDGVDIVYPVNALSFHPVYGTFASGGGDGVVSLWDGIAKRRLRQYPRLPASVNSLSFNREGRYLAVAVSSGFEDGREEEPSGENTKIYIRELAEGEGRGKAQQQQQTK</sequence>
<dbReference type="InParanoid" id="A0A3N4L6N1"/>
<evidence type="ECO:0000256" key="1">
    <source>
        <dbReference type="ARBA" id="ARBA00022574"/>
    </source>
</evidence>
<dbReference type="STRING" id="1051890.A0A3N4L6N1"/>
<evidence type="ECO:0000313" key="4">
    <source>
        <dbReference type="EMBL" id="RPB18564.1"/>
    </source>
</evidence>
<dbReference type="SUPFAM" id="SSF50978">
    <property type="entry name" value="WD40 repeat-like"/>
    <property type="match status" value="1"/>
</dbReference>
<evidence type="ECO:0000313" key="5">
    <source>
        <dbReference type="Proteomes" id="UP000267821"/>
    </source>
</evidence>